<keyword evidence="5" id="KW-0597">Phosphoprotein</keyword>
<dbReference type="Bgee" id="ENSOANG00000044308">
    <property type="expression patterns" value="Expressed in liver and 8 other cell types or tissues"/>
</dbReference>
<dbReference type="Pfam" id="PF00169">
    <property type="entry name" value="PH"/>
    <property type="match status" value="1"/>
</dbReference>
<keyword evidence="6" id="KW-0832">Ubl conjugation</keyword>
<evidence type="ECO:0000256" key="9">
    <source>
        <dbReference type="ARBA" id="ARBA00068176"/>
    </source>
</evidence>
<dbReference type="SMART" id="SM01244">
    <property type="entry name" value="IRS"/>
    <property type="match status" value="1"/>
</dbReference>
<evidence type="ECO:0000256" key="10">
    <source>
        <dbReference type="SAM" id="MobiDB-lite"/>
    </source>
</evidence>
<evidence type="ECO:0000256" key="2">
    <source>
        <dbReference type="ARBA" id="ARBA00022481"/>
    </source>
</evidence>
<dbReference type="PANTHER" id="PTHR10614:SF7">
    <property type="entry name" value="INSULIN RECEPTOR SUBSTRATE 2"/>
    <property type="match status" value="1"/>
</dbReference>
<dbReference type="PROSITE" id="PS50003">
    <property type="entry name" value="PH_DOMAIN"/>
    <property type="match status" value="1"/>
</dbReference>
<reference evidence="13" key="2">
    <citation type="submission" date="2025-08" db="UniProtKB">
        <authorList>
            <consortium name="Ensembl"/>
        </authorList>
    </citation>
    <scope>IDENTIFICATION</scope>
    <source>
        <strain evidence="13">Glennie</strain>
    </source>
</reference>
<evidence type="ECO:0000313" key="14">
    <source>
        <dbReference type="Proteomes" id="UP000002279"/>
    </source>
</evidence>
<proteinExistence type="predicted"/>
<feature type="region of interest" description="Disordered" evidence="10">
    <location>
        <begin position="265"/>
        <end position="412"/>
    </location>
</feature>
<dbReference type="Pfam" id="PF02174">
    <property type="entry name" value="IRS"/>
    <property type="match status" value="1"/>
</dbReference>
<dbReference type="OMA" id="TITNEFE"/>
<feature type="compositionally biased region" description="Low complexity" evidence="10">
    <location>
        <begin position="325"/>
        <end position="351"/>
    </location>
</feature>
<sequence>MASPAAAAAAAAAAAGCNLNNNNNHPSGVRKCGYLRKQKHGHKRFFVLRGPGPPAQPARLEYYDSEKKWRSKAAAPKRVISLDSCLNVNKRADAKHKYLIALYTRDEYFAVAADDEREQDGWYRALTDLLSEGKAGPEASSGCSPAPAVEEPPAGAAYREVWQVNLKPKGLGHTKNLTGVYRLCLAARTVGLVKLNRQLPSVTLQLMSIRRCGHSDSFFFMEVGRSAATGPGELWMQADDSVVAQNIHETILEAMKALKELAEFRPPRGTAPPAAPGPRSDARTPAAAGDPRPARPRGCCRLPPPARAAPPACRRRRRAAGRAGGPSRRAPVSPRGAAAPRRPARPATRASCRWTRTGRTATPPPMSAWSAGAAPPDAPAPPRWTSRAAAPTPRTTAGWRSAAGPTTPATWP</sequence>
<feature type="compositionally biased region" description="Low complexity" evidence="10">
    <location>
        <begin position="277"/>
        <end position="301"/>
    </location>
</feature>
<protein>
    <recommendedName>
        <fullName evidence="9">Insulin receptor substrate 2</fullName>
    </recommendedName>
</protein>
<dbReference type="CDD" id="cd01257">
    <property type="entry name" value="PH_IRS"/>
    <property type="match status" value="1"/>
</dbReference>
<comment type="subunit">
    <text evidence="8">Interacts with PHIP. Interacts with SH2B1; this interaction enhances leptin-induced activation of the PI3-kinase pathway. Interacts with GRB2. Interacts with PIK3R1. Interacts with DVL2; this interaction promotes the Wnt/beta-catenin signaling pathway.</text>
</comment>
<dbReference type="Proteomes" id="UP000002279">
    <property type="component" value="Chromosome 20"/>
</dbReference>
<evidence type="ECO:0000256" key="1">
    <source>
        <dbReference type="ARBA" id="ARBA00004514"/>
    </source>
</evidence>
<dbReference type="InterPro" id="IPR011993">
    <property type="entry name" value="PH-like_dom_sf"/>
</dbReference>
<keyword evidence="2" id="KW-0488">Methylation</keyword>
<feature type="domain" description="IRS-type PTB" evidence="12">
    <location>
        <begin position="158"/>
        <end position="262"/>
    </location>
</feature>
<evidence type="ECO:0000256" key="8">
    <source>
        <dbReference type="ARBA" id="ARBA00063477"/>
    </source>
</evidence>
<accession>A0A6I8NRK4</accession>
<dbReference type="GeneTree" id="ENSGT00940000161407"/>
<feature type="domain" description="PH" evidence="11">
    <location>
        <begin position="28"/>
        <end position="131"/>
    </location>
</feature>
<dbReference type="GO" id="GO:0051050">
    <property type="term" value="P:positive regulation of transport"/>
    <property type="evidence" value="ECO:0007669"/>
    <property type="project" value="UniProtKB-ARBA"/>
</dbReference>
<dbReference type="PANTHER" id="PTHR10614">
    <property type="entry name" value="INSULIN RECEPTOR SUBSTRATE"/>
    <property type="match status" value="1"/>
</dbReference>
<reference evidence="13 14" key="1">
    <citation type="journal article" date="2008" name="Nature">
        <title>Genome analysis of the platypus reveals unique signatures of evolution.</title>
        <authorList>
            <person name="Warren W.C."/>
            <person name="Hillier L.W."/>
            <person name="Marshall Graves J.A."/>
            <person name="Birney E."/>
            <person name="Ponting C.P."/>
            <person name="Grutzner F."/>
            <person name="Belov K."/>
            <person name="Miller W."/>
            <person name="Clarke L."/>
            <person name="Chinwalla A.T."/>
            <person name="Yang S.P."/>
            <person name="Heger A."/>
            <person name="Locke D.P."/>
            <person name="Miethke P."/>
            <person name="Waters P.D."/>
            <person name="Veyrunes F."/>
            <person name="Fulton L."/>
            <person name="Fulton B."/>
            <person name="Graves T."/>
            <person name="Wallis J."/>
            <person name="Puente X.S."/>
            <person name="Lopez-Otin C."/>
            <person name="Ordonez G.R."/>
            <person name="Eichler E.E."/>
            <person name="Chen L."/>
            <person name="Cheng Z."/>
            <person name="Deakin J.E."/>
            <person name="Alsop A."/>
            <person name="Thompson K."/>
            <person name="Kirby P."/>
            <person name="Papenfuss A.T."/>
            <person name="Wakefield M.J."/>
            <person name="Olender T."/>
            <person name="Lancet D."/>
            <person name="Huttley G.A."/>
            <person name="Smit A.F."/>
            <person name="Pask A."/>
            <person name="Temple-Smith P."/>
            <person name="Batzer M.A."/>
            <person name="Walker J.A."/>
            <person name="Konkel M.K."/>
            <person name="Harris R.S."/>
            <person name="Whittington C.M."/>
            <person name="Wong E.S."/>
            <person name="Gemmell N.J."/>
            <person name="Buschiazzo E."/>
            <person name="Vargas Jentzsch I.M."/>
            <person name="Merkel A."/>
            <person name="Schmitz J."/>
            <person name="Zemann A."/>
            <person name="Churakov G."/>
            <person name="Kriegs J.O."/>
            <person name="Brosius J."/>
            <person name="Murchison E.P."/>
            <person name="Sachidanandam R."/>
            <person name="Smith C."/>
            <person name="Hannon G.J."/>
            <person name="Tsend-Ayush E."/>
            <person name="McMillan D."/>
            <person name="Attenborough R."/>
            <person name="Rens W."/>
            <person name="Ferguson-Smith M."/>
            <person name="Lefevre C.M."/>
            <person name="Sharp J.A."/>
            <person name="Nicholas K.R."/>
            <person name="Ray D.A."/>
            <person name="Kube M."/>
            <person name="Reinhardt R."/>
            <person name="Pringle T.H."/>
            <person name="Taylor J."/>
            <person name="Jones R.C."/>
            <person name="Nixon B."/>
            <person name="Dacheux J.L."/>
            <person name="Niwa H."/>
            <person name="Sekita Y."/>
            <person name="Huang X."/>
            <person name="Stark A."/>
            <person name="Kheradpour P."/>
            <person name="Kellis M."/>
            <person name="Flicek P."/>
            <person name="Chen Y."/>
            <person name="Webber C."/>
            <person name="Hardison R."/>
            <person name="Nelson J."/>
            <person name="Hallsworth-Pepin K."/>
            <person name="Delehaunty K."/>
            <person name="Markovic C."/>
            <person name="Minx P."/>
            <person name="Feng Y."/>
            <person name="Kremitzki C."/>
            <person name="Mitreva M."/>
            <person name="Glasscock J."/>
            <person name="Wylie T."/>
            <person name="Wohldmann P."/>
            <person name="Thiru P."/>
            <person name="Nhan M.N."/>
            <person name="Pohl C.S."/>
            <person name="Smith S.M."/>
            <person name="Hou S."/>
            <person name="Nefedov M."/>
            <person name="de Jong P.J."/>
            <person name="Renfree M.B."/>
            <person name="Mardis E.R."/>
            <person name="Wilson R.K."/>
        </authorList>
    </citation>
    <scope>NUCLEOTIDE SEQUENCE [LARGE SCALE GENOMIC DNA]</scope>
    <source>
        <strain evidence="13 14">Glennie</strain>
    </source>
</reference>
<dbReference type="GO" id="GO:0035591">
    <property type="term" value="F:signaling adaptor activity"/>
    <property type="evidence" value="ECO:0007669"/>
    <property type="project" value="UniProtKB-ARBA"/>
</dbReference>
<evidence type="ECO:0000256" key="3">
    <source>
        <dbReference type="ARBA" id="ARBA00022490"/>
    </source>
</evidence>
<keyword evidence="4" id="KW-1017">Isopeptide bond</keyword>
<dbReference type="PROSITE" id="PS51064">
    <property type="entry name" value="IRS_PTB"/>
    <property type="match status" value="1"/>
</dbReference>
<evidence type="ECO:0000256" key="6">
    <source>
        <dbReference type="ARBA" id="ARBA00022843"/>
    </source>
</evidence>
<organism evidence="13 14">
    <name type="scientific">Ornithorhynchus anatinus</name>
    <name type="common">Duckbill platypus</name>
    <dbReference type="NCBI Taxonomy" id="9258"/>
    <lineage>
        <taxon>Eukaryota</taxon>
        <taxon>Metazoa</taxon>
        <taxon>Chordata</taxon>
        <taxon>Craniata</taxon>
        <taxon>Vertebrata</taxon>
        <taxon>Euteleostomi</taxon>
        <taxon>Mammalia</taxon>
        <taxon>Monotremata</taxon>
        <taxon>Ornithorhynchidae</taxon>
        <taxon>Ornithorhynchus</taxon>
    </lineage>
</organism>
<dbReference type="InterPro" id="IPR039011">
    <property type="entry name" value="IRS"/>
</dbReference>
<dbReference type="GO" id="GO:0005158">
    <property type="term" value="F:insulin receptor binding"/>
    <property type="evidence" value="ECO:0007669"/>
    <property type="project" value="InterPro"/>
</dbReference>
<dbReference type="InterPro" id="IPR002404">
    <property type="entry name" value="IRS_PTB"/>
</dbReference>
<dbReference type="GO" id="GO:0005829">
    <property type="term" value="C:cytosol"/>
    <property type="evidence" value="ECO:0007669"/>
    <property type="project" value="UniProtKB-SubCell"/>
</dbReference>
<evidence type="ECO:0000313" key="13">
    <source>
        <dbReference type="Ensembl" id="ENSOANP00000043687.1"/>
    </source>
</evidence>
<dbReference type="Gene3D" id="2.30.29.30">
    <property type="entry name" value="Pleckstrin-homology domain (PH domain)/Phosphotyrosine-binding domain (PTB)"/>
    <property type="match status" value="2"/>
</dbReference>
<dbReference type="Ensembl" id="ENSOANT00000051108.1">
    <property type="protein sequence ID" value="ENSOANP00000043687.1"/>
    <property type="gene ID" value="ENSOANG00000044308.1"/>
</dbReference>
<evidence type="ECO:0000259" key="12">
    <source>
        <dbReference type="PROSITE" id="PS51064"/>
    </source>
</evidence>
<dbReference type="CDD" id="cd01204">
    <property type="entry name" value="PTB_IRS"/>
    <property type="match status" value="1"/>
</dbReference>
<dbReference type="PRINTS" id="PR00628">
    <property type="entry name" value="INSULINRSI"/>
</dbReference>
<dbReference type="InParanoid" id="A0A6I8NRK4"/>
<dbReference type="FunFam" id="2.30.29.30:FF:000291">
    <property type="entry name" value="insulin receptor substrate 2"/>
    <property type="match status" value="1"/>
</dbReference>
<dbReference type="FunFam" id="2.30.29.30:FF:000029">
    <property type="entry name" value="Insulin receptor substrate 1"/>
    <property type="match status" value="1"/>
</dbReference>
<keyword evidence="7" id="KW-0807">Transducer</keyword>
<dbReference type="InterPro" id="IPR001849">
    <property type="entry name" value="PH_domain"/>
</dbReference>
<evidence type="ECO:0000256" key="7">
    <source>
        <dbReference type="ARBA" id="ARBA00023224"/>
    </source>
</evidence>
<dbReference type="SUPFAM" id="SSF50729">
    <property type="entry name" value="PH domain-like"/>
    <property type="match status" value="2"/>
</dbReference>
<dbReference type="SMART" id="SM00233">
    <property type="entry name" value="PH"/>
    <property type="match status" value="1"/>
</dbReference>
<feature type="compositionally biased region" description="Low complexity" evidence="10">
    <location>
        <begin position="383"/>
        <end position="397"/>
    </location>
</feature>
<dbReference type="GO" id="GO:0008286">
    <property type="term" value="P:insulin receptor signaling pathway"/>
    <property type="evidence" value="ECO:0007669"/>
    <property type="project" value="InterPro"/>
</dbReference>
<keyword evidence="14" id="KW-1185">Reference proteome</keyword>
<evidence type="ECO:0000256" key="5">
    <source>
        <dbReference type="ARBA" id="ARBA00022553"/>
    </source>
</evidence>
<name>A0A6I8NRK4_ORNAN</name>
<dbReference type="SMART" id="SM00310">
    <property type="entry name" value="PTBI"/>
    <property type="match status" value="1"/>
</dbReference>
<comment type="subcellular location">
    <subcellularLocation>
        <location evidence="1">Cytoplasm</location>
        <location evidence="1">Cytosol</location>
    </subcellularLocation>
</comment>
<evidence type="ECO:0000259" key="11">
    <source>
        <dbReference type="PROSITE" id="PS50003"/>
    </source>
</evidence>
<dbReference type="AlphaFoldDB" id="A0A6I8NRK4"/>
<evidence type="ECO:0000256" key="4">
    <source>
        <dbReference type="ARBA" id="ARBA00022499"/>
    </source>
</evidence>
<reference evidence="13" key="3">
    <citation type="submission" date="2025-09" db="UniProtKB">
        <authorList>
            <consortium name="Ensembl"/>
        </authorList>
    </citation>
    <scope>IDENTIFICATION</scope>
    <source>
        <strain evidence="13">Glennie</strain>
    </source>
</reference>
<keyword evidence="3" id="KW-0963">Cytoplasm</keyword>